<dbReference type="EMBL" id="JADEYS010000019">
    <property type="protein sequence ID" value="MBE9398905.1"/>
    <property type="molecule type" value="Genomic_DNA"/>
</dbReference>
<organism evidence="2 3">
    <name type="scientific">Pontibacterium sinense</name>
    <dbReference type="NCBI Taxonomy" id="2781979"/>
    <lineage>
        <taxon>Bacteria</taxon>
        <taxon>Pseudomonadati</taxon>
        <taxon>Pseudomonadota</taxon>
        <taxon>Gammaproteobacteria</taxon>
        <taxon>Oceanospirillales</taxon>
        <taxon>Oceanospirillaceae</taxon>
        <taxon>Pontibacterium</taxon>
    </lineage>
</organism>
<dbReference type="RefSeq" id="WP_193954598.1">
    <property type="nucleotide sequence ID" value="NZ_JADEYS010000019.1"/>
</dbReference>
<dbReference type="InterPro" id="IPR008311">
    <property type="entry name" value="UCP028101"/>
</dbReference>
<accession>A0A8J7FCA6</accession>
<feature type="chain" id="PRO_5035203859" evidence="1">
    <location>
        <begin position="24"/>
        <end position="368"/>
    </location>
</feature>
<feature type="signal peptide" evidence="1">
    <location>
        <begin position="1"/>
        <end position="23"/>
    </location>
</feature>
<dbReference type="Pfam" id="PF07433">
    <property type="entry name" value="DUF1513"/>
    <property type="match status" value="1"/>
</dbReference>
<protein>
    <submittedName>
        <fullName evidence="2">DUF1513 domain-containing protein</fullName>
    </submittedName>
</protein>
<dbReference type="InterPro" id="IPR015943">
    <property type="entry name" value="WD40/YVTN_repeat-like_dom_sf"/>
</dbReference>
<dbReference type="InterPro" id="IPR011044">
    <property type="entry name" value="Quino_amine_DH_bsu"/>
</dbReference>
<sequence>MGINRRQFSLLMTGALVSPALLARQSPGQPLFASAATDNQGQHYLQLVSDQGQELLSHPLLSRAHHVAAHPSETWLAAVARRPGTYIDVLDYRQNTLLHRVESAPDRHFYGHAIFSRNGRYLISTENQISDGSGRIVVRDCQQQFNIVADHPSYGVGPHELALLSDDNTLVVANGGILTHPDKGRDKLNLDSMQPSLAYIDLTSGTLLEQVTLPPNMHQLSIRHLDVNDTGTVAIALQYQGPKYDDVPLVALHRRGQVIQPLRAPDAINRAMKQYCGSARFDASGRYVAISSPRGDLVTFWDSYTDTFIDQCKTRDGCGLAATEATGEFLISSGLGRLYRYDLTQGKKQRIPLLLRQPIAWDNHMISV</sequence>
<dbReference type="PIRSF" id="PIRSF028101">
    <property type="entry name" value="UCP028101"/>
    <property type="match status" value="1"/>
</dbReference>
<comment type="caution">
    <text evidence="2">The sequence shown here is derived from an EMBL/GenBank/DDBJ whole genome shotgun (WGS) entry which is preliminary data.</text>
</comment>
<evidence type="ECO:0000313" key="2">
    <source>
        <dbReference type="EMBL" id="MBE9398905.1"/>
    </source>
</evidence>
<evidence type="ECO:0000313" key="3">
    <source>
        <dbReference type="Proteomes" id="UP000640333"/>
    </source>
</evidence>
<dbReference type="Gene3D" id="2.130.10.10">
    <property type="entry name" value="YVTN repeat-like/Quinoprotein amine dehydrogenase"/>
    <property type="match status" value="1"/>
</dbReference>
<keyword evidence="3" id="KW-1185">Reference proteome</keyword>
<keyword evidence="1" id="KW-0732">Signal</keyword>
<gene>
    <name evidence="2" type="ORF">IOQ59_16720</name>
</gene>
<dbReference type="SUPFAM" id="SSF50969">
    <property type="entry name" value="YVTN repeat-like/Quinoprotein amine dehydrogenase"/>
    <property type="match status" value="1"/>
</dbReference>
<reference evidence="2" key="1">
    <citation type="submission" date="2020-10" db="EMBL/GenBank/DDBJ databases">
        <title>Bacterium isolated from coastal waters sediment.</title>
        <authorList>
            <person name="Chen R.-J."/>
            <person name="Lu D.-C."/>
            <person name="Zhu K.-L."/>
            <person name="Du Z.-J."/>
        </authorList>
    </citation>
    <scope>NUCLEOTIDE SEQUENCE</scope>
    <source>
        <strain evidence="2">N1Y112</strain>
    </source>
</reference>
<dbReference type="Proteomes" id="UP000640333">
    <property type="component" value="Unassembled WGS sequence"/>
</dbReference>
<dbReference type="AlphaFoldDB" id="A0A8J7FCA6"/>
<name>A0A8J7FCA6_9GAMM</name>
<evidence type="ECO:0000256" key="1">
    <source>
        <dbReference type="SAM" id="SignalP"/>
    </source>
</evidence>
<proteinExistence type="predicted"/>